<evidence type="ECO:0000256" key="8">
    <source>
        <dbReference type="ARBA" id="ARBA00022763"/>
    </source>
</evidence>
<evidence type="ECO:0000256" key="14">
    <source>
        <dbReference type="RuleBase" id="RU365096"/>
    </source>
</evidence>
<evidence type="ECO:0000256" key="1">
    <source>
        <dbReference type="ARBA" id="ARBA00000843"/>
    </source>
</evidence>
<dbReference type="GO" id="GO:0000701">
    <property type="term" value="F:purine-specific mismatch base pair DNA N-glycosylase activity"/>
    <property type="evidence" value="ECO:0007669"/>
    <property type="project" value="UniProtKB-EC"/>
</dbReference>
<comment type="similarity">
    <text evidence="3 14">Belongs to the Nth/MutY family.</text>
</comment>
<evidence type="ECO:0000256" key="12">
    <source>
        <dbReference type="ARBA" id="ARBA00023204"/>
    </source>
</evidence>
<evidence type="ECO:0000259" key="15">
    <source>
        <dbReference type="SMART" id="SM00478"/>
    </source>
</evidence>
<keyword evidence="6" id="KW-0004">4Fe-4S</keyword>
<dbReference type="SUPFAM" id="SSF55811">
    <property type="entry name" value="Nudix"/>
    <property type="match status" value="1"/>
</dbReference>
<evidence type="ECO:0000256" key="2">
    <source>
        <dbReference type="ARBA" id="ARBA00002933"/>
    </source>
</evidence>
<dbReference type="AlphaFoldDB" id="A0A1T0CMB2"/>
<organism evidence="16 17">
    <name type="scientific">Moraxella porci DSM 25326</name>
    <dbReference type="NCBI Taxonomy" id="573983"/>
    <lineage>
        <taxon>Bacteria</taxon>
        <taxon>Pseudomonadati</taxon>
        <taxon>Pseudomonadota</taxon>
        <taxon>Gammaproteobacteria</taxon>
        <taxon>Moraxellales</taxon>
        <taxon>Moraxellaceae</taxon>
        <taxon>Moraxella</taxon>
    </lineage>
</organism>
<dbReference type="InterPro" id="IPR015797">
    <property type="entry name" value="NUDIX_hydrolase-like_dom_sf"/>
</dbReference>
<evidence type="ECO:0000256" key="4">
    <source>
        <dbReference type="ARBA" id="ARBA00012045"/>
    </source>
</evidence>
<feature type="domain" description="HhH-GPD" evidence="15">
    <location>
        <begin position="59"/>
        <end position="212"/>
    </location>
</feature>
<accession>A0A1T0CMB2</accession>
<dbReference type="Gene3D" id="1.10.340.30">
    <property type="entry name" value="Hypothetical protein, domain 2"/>
    <property type="match status" value="1"/>
</dbReference>
<keyword evidence="11" id="KW-0411">Iron-sulfur</keyword>
<dbReference type="RefSeq" id="WP_078318483.1">
    <property type="nucleotide sequence ID" value="NZ_MUYV01000013.1"/>
</dbReference>
<dbReference type="InterPro" id="IPR000445">
    <property type="entry name" value="HhH_motif"/>
</dbReference>
<comment type="caution">
    <text evidence="16">The sequence shown here is derived from an EMBL/GenBank/DDBJ whole genome shotgun (WGS) entry which is preliminary data.</text>
</comment>
<dbReference type="GO" id="GO:0006284">
    <property type="term" value="P:base-excision repair"/>
    <property type="evidence" value="ECO:0007669"/>
    <property type="project" value="UniProtKB-UniRule"/>
</dbReference>
<dbReference type="GO" id="GO:0051539">
    <property type="term" value="F:4 iron, 4 sulfur cluster binding"/>
    <property type="evidence" value="ECO:0007669"/>
    <property type="project" value="UniProtKB-UniRule"/>
</dbReference>
<comment type="function">
    <text evidence="2">Adenine glycosylase active on G-A mispairs. MutY also corrects error-prone DNA synthesis past GO lesions which are due to the oxidatively damaged form of guanine: 7,8-dihydro-8-oxoguanine (8-oxo-dGTP).</text>
</comment>
<keyword evidence="17" id="KW-1185">Reference proteome</keyword>
<dbReference type="InterPro" id="IPR004035">
    <property type="entry name" value="Endouclease-III_FeS-bd_BS"/>
</dbReference>
<dbReference type="PANTHER" id="PTHR42944">
    <property type="entry name" value="ADENINE DNA GLYCOSYLASE"/>
    <property type="match status" value="1"/>
</dbReference>
<evidence type="ECO:0000256" key="13">
    <source>
        <dbReference type="ARBA" id="ARBA00023295"/>
    </source>
</evidence>
<keyword evidence="8 14" id="KW-0227">DNA damage</keyword>
<keyword evidence="13 14" id="KW-0326">Glycosidase</keyword>
<evidence type="ECO:0000256" key="10">
    <source>
        <dbReference type="ARBA" id="ARBA00023004"/>
    </source>
</evidence>
<dbReference type="Gene3D" id="3.90.79.10">
    <property type="entry name" value="Nucleoside Triphosphate Pyrophosphohydrolase"/>
    <property type="match status" value="1"/>
</dbReference>
<evidence type="ECO:0000256" key="11">
    <source>
        <dbReference type="ARBA" id="ARBA00023014"/>
    </source>
</evidence>
<evidence type="ECO:0000256" key="7">
    <source>
        <dbReference type="ARBA" id="ARBA00022723"/>
    </source>
</evidence>
<dbReference type="Gene3D" id="1.10.1670.10">
    <property type="entry name" value="Helix-hairpin-Helix base-excision DNA repair enzymes (C-terminal)"/>
    <property type="match status" value="1"/>
</dbReference>
<evidence type="ECO:0000256" key="6">
    <source>
        <dbReference type="ARBA" id="ARBA00022485"/>
    </source>
</evidence>
<keyword evidence="10 14" id="KW-0408">Iron</keyword>
<evidence type="ECO:0000256" key="5">
    <source>
        <dbReference type="ARBA" id="ARBA00022023"/>
    </source>
</evidence>
<protein>
    <recommendedName>
        <fullName evidence="5 14">Adenine DNA glycosylase</fullName>
        <ecNumber evidence="4 14">3.2.2.31</ecNumber>
    </recommendedName>
</protein>
<dbReference type="InterPro" id="IPR044298">
    <property type="entry name" value="MIG/MutY"/>
</dbReference>
<dbReference type="NCBIfam" id="TIGR01084">
    <property type="entry name" value="mutY"/>
    <property type="match status" value="1"/>
</dbReference>
<keyword evidence="12" id="KW-0234">DNA repair</keyword>
<dbReference type="InterPro" id="IPR029119">
    <property type="entry name" value="MutY_C"/>
</dbReference>
<dbReference type="Proteomes" id="UP000190683">
    <property type="component" value="Unassembled WGS sequence"/>
</dbReference>
<dbReference type="CDD" id="cd00056">
    <property type="entry name" value="ENDO3c"/>
    <property type="match status" value="1"/>
</dbReference>
<dbReference type="GO" id="GO:0034039">
    <property type="term" value="F:8-oxo-7,8-dihydroguanine DNA N-glycosylase activity"/>
    <property type="evidence" value="ECO:0007669"/>
    <property type="project" value="TreeGrafter"/>
</dbReference>
<dbReference type="InterPro" id="IPR003651">
    <property type="entry name" value="Endonuclease3_FeS-loop_motif"/>
</dbReference>
<name>A0A1T0CMB2_9GAMM</name>
<dbReference type="InterPro" id="IPR005760">
    <property type="entry name" value="A/G_AdeGlyc_MutY"/>
</dbReference>
<dbReference type="STRING" id="573983.B0681_09460"/>
<sequence length="400" mass="44623">MTTTKSDELMAAYPALDDLTSFGARVLEWFEREGRHDLPWQYHQHSSADIYAVWLSEIMLQQTQVATVLGYYERFLQRFGTVEALASADWQEIAPYWAGLGYYARARNLHAGAKQVVAFIHQNHRFPQTVDEWQAIKGVGRSTAGAIVAMGVRGFGVICDGNVKRVLARHRGITDDITKSATDAKLWTLATALTPRDHSGKYAQAMMDLGATICTRTKPKCERCPVSKDCIAYKNGSQHLLPIKKKAAPKPHRHSGVIRVHHQGRDLWIHRQNGGGIWDGLWCLPLLPLASDAKSGLDAQAFKEAVMTAWQTDDGEDLMMAGFTELLPLMTTPTASLRHTLTHFHWHLYLLTWVVDEASAQNINQMLDAIGVEYQWHTGADLAKPVAMTKLVTDAKSLPA</sequence>
<dbReference type="GO" id="GO:0046872">
    <property type="term" value="F:metal ion binding"/>
    <property type="evidence" value="ECO:0007669"/>
    <property type="project" value="UniProtKB-UniRule"/>
</dbReference>
<reference evidence="16 17" key="1">
    <citation type="submission" date="2017-02" db="EMBL/GenBank/DDBJ databases">
        <title>Draft genome sequence of Moraxella porci CCUG 54912T type strain.</title>
        <authorList>
            <person name="Salva-Serra F."/>
            <person name="Engstrom-Jakobsson H."/>
            <person name="Thorell K."/>
            <person name="Jaen-Luchoro D."/>
            <person name="Gonzales-Siles L."/>
            <person name="Karlsson R."/>
            <person name="Yazdan S."/>
            <person name="Boulund F."/>
            <person name="Johnning A."/>
            <person name="Engstrand L."/>
            <person name="Kristiansson E."/>
            <person name="Moore E."/>
        </authorList>
    </citation>
    <scope>NUCLEOTIDE SEQUENCE [LARGE SCALE GENOMIC DNA]</scope>
    <source>
        <strain evidence="16 17">CCUG 54912</strain>
    </source>
</reference>
<dbReference type="GO" id="GO:0006298">
    <property type="term" value="P:mismatch repair"/>
    <property type="evidence" value="ECO:0007669"/>
    <property type="project" value="TreeGrafter"/>
</dbReference>
<keyword evidence="9" id="KW-0378">Hydrolase</keyword>
<proteinExistence type="inferred from homology"/>
<dbReference type="PANTHER" id="PTHR42944:SF1">
    <property type="entry name" value="ADENINE DNA GLYCOSYLASE"/>
    <property type="match status" value="1"/>
</dbReference>
<evidence type="ECO:0000313" key="17">
    <source>
        <dbReference type="Proteomes" id="UP000190683"/>
    </source>
</evidence>
<dbReference type="GO" id="GO:0032357">
    <property type="term" value="F:oxidized purine DNA binding"/>
    <property type="evidence" value="ECO:0007669"/>
    <property type="project" value="TreeGrafter"/>
</dbReference>
<dbReference type="InterPro" id="IPR023170">
    <property type="entry name" value="HhH_base_excis_C"/>
</dbReference>
<evidence type="ECO:0000256" key="3">
    <source>
        <dbReference type="ARBA" id="ARBA00008343"/>
    </source>
</evidence>
<evidence type="ECO:0000313" key="16">
    <source>
        <dbReference type="EMBL" id="OOS23490.1"/>
    </source>
</evidence>
<comment type="catalytic activity">
    <reaction evidence="1 14">
        <text>Hydrolyzes free adenine bases from 7,8-dihydro-8-oxoguanine:adenine mismatched double-stranded DNA, leaving an apurinic site.</text>
        <dbReference type="EC" id="3.2.2.31"/>
    </reaction>
</comment>
<dbReference type="Pfam" id="PF14815">
    <property type="entry name" value="NUDIX_4"/>
    <property type="match status" value="1"/>
</dbReference>
<dbReference type="EC" id="3.2.2.31" evidence="4 14"/>
<evidence type="ECO:0000256" key="9">
    <source>
        <dbReference type="ARBA" id="ARBA00022801"/>
    </source>
</evidence>
<dbReference type="PROSITE" id="PS00764">
    <property type="entry name" value="ENDONUCLEASE_III_1"/>
    <property type="match status" value="1"/>
</dbReference>
<gene>
    <name evidence="16" type="ORF">B0681_09460</name>
</gene>
<dbReference type="SMART" id="SM00525">
    <property type="entry name" value="FES"/>
    <property type="match status" value="1"/>
</dbReference>
<dbReference type="Pfam" id="PF00730">
    <property type="entry name" value="HhH-GPD"/>
    <property type="match status" value="1"/>
</dbReference>
<dbReference type="InterPro" id="IPR011257">
    <property type="entry name" value="DNA_glycosylase"/>
</dbReference>
<comment type="cofactor">
    <cofactor evidence="14">
        <name>[4Fe-4S] cluster</name>
        <dbReference type="ChEBI" id="CHEBI:49883"/>
    </cofactor>
    <text evidence="14">Binds 1 [4Fe-4S] cluster.</text>
</comment>
<dbReference type="CDD" id="cd03431">
    <property type="entry name" value="NUDIX_DNA_Glycosylase_C-MutY"/>
    <property type="match status" value="1"/>
</dbReference>
<dbReference type="GO" id="GO:0035485">
    <property type="term" value="F:adenine/guanine mispair binding"/>
    <property type="evidence" value="ECO:0007669"/>
    <property type="project" value="TreeGrafter"/>
</dbReference>
<dbReference type="Pfam" id="PF00633">
    <property type="entry name" value="HHH"/>
    <property type="match status" value="1"/>
</dbReference>
<keyword evidence="7" id="KW-0479">Metal-binding</keyword>
<dbReference type="EMBL" id="MUYV01000013">
    <property type="protein sequence ID" value="OOS23490.1"/>
    <property type="molecule type" value="Genomic_DNA"/>
</dbReference>
<dbReference type="SMART" id="SM00478">
    <property type="entry name" value="ENDO3c"/>
    <property type="match status" value="1"/>
</dbReference>
<dbReference type="InterPro" id="IPR003265">
    <property type="entry name" value="HhH-GPD_domain"/>
</dbReference>
<dbReference type="SUPFAM" id="SSF48150">
    <property type="entry name" value="DNA-glycosylase"/>
    <property type="match status" value="1"/>
</dbReference>